<keyword evidence="1" id="KW-1133">Transmembrane helix</keyword>
<dbReference type="Proteomes" id="UP000011531">
    <property type="component" value="Unassembled WGS sequence"/>
</dbReference>
<keyword evidence="3" id="KW-1185">Reference proteome</keyword>
<evidence type="ECO:0000256" key="1">
    <source>
        <dbReference type="SAM" id="Phobius"/>
    </source>
</evidence>
<gene>
    <name evidence="2" type="ORF">C492_04825</name>
</gene>
<dbReference type="AlphaFoldDB" id="L9XTD9"/>
<dbReference type="STRING" id="1227498.C492_04825"/>
<evidence type="ECO:0000313" key="3">
    <source>
        <dbReference type="Proteomes" id="UP000011531"/>
    </source>
</evidence>
<proteinExistence type="predicted"/>
<evidence type="ECO:0000313" key="2">
    <source>
        <dbReference type="EMBL" id="ELY64827.1"/>
    </source>
</evidence>
<keyword evidence="1" id="KW-0472">Membrane</keyword>
<organism evidence="2 3">
    <name type="scientific">Natronococcus jeotgali DSM 18795</name>
    <dbReference type="NCBI Taxonomy" id="1227498"/>
    <lineage>
        <taxon>Archaea</taxon>
        <taxon>Methanobacteriati</taxon>
        <taxon>Methanobacteriota</taxon>
        <taxon>Stenosarchaea group</taxon>
        <taxon>Halobacteria</taxon>
        <taxon>Halobacteriales</taxon>
        <taxon>Natrialbaceae</taxon>
        <taxon>Natronococcus</taxon>
    </lineage>
</organism>
<sequence length="70" mass="7206">MFLALSDVSASIVPARGLLELPVSLVVVPPFGAVVSLVLSVLFGAVDTDEITDLLETSPDPIADLGSSLR</sequence>
<name>L9XTD9_9EURY</name>
<keyword evidence="1" id="KW-0812">Transmembrane</keyword>
<reference evidence="2 3" key="1">
    <citation type="journal article" date="2014" name="PLoS Genet.">
        <title>Phylogenetically driven sequencing of extremely halophilic archaea reveals strategies for static and dynamic osmo-response.</title>
        <authorList>
            <person name="Becker E.A."/>
            <person name="Seitzer P.M."/>
            <person name="Tritt A."/>
            <person name="Larsen D."/>
            <person name="Krusor M."/>
            <person name="Yao A.I."/>
            <person name="Wu D."/>
            <person name="Madern D."/>
            <person name="Eisen J.A."/>
            <person name="Darling A.E."/>
            <person name="Facciotti M.T."/>
        </authorList>
    </citation>
    <scope>NUCLEOTIDE SEQUENCE [LARGE SCALE GENOMIC DNA]</scope>
    <source>
        <strain evidence="2 3">DSM 18795</strain>
    </source>
</reference>
<accession>L9XTD9</accession>
<feature type="transmembrane region" description="Helical" evidence="1">
    <location>
        <begin position="23"/>
        <end position="46"/>
    </location>
</feature>
<comment type="caution">
    <text evidence="2">The sequence shown here is derived from an EMBL/GenBank/DDBJ whole genome shotgun (WGS) entry which is preliminary data.</text>
</comment>
<dbReference type="EMBL" id="AOIA01000031">
    <property type="protein sequence ID" value="ELY64827.1"/>
    <property type="molecule type" value="Genomic_DNA"/>
</dbReference>
<protein>
    <submittedName>
        <fullName evidence="2">Polysaccharide biosynthesis protein</fullName>
    </submittedName>
</protein>